<keyword evidence="1" id="KW-0812">Transmembrane</keyword>
<evidence type="ECO:0000313" key="2">
    <source>
        <dbReference type="EMBL" id="AVI52248.1"/>
    </source>
</evidence>
<feature type="transmembrane region" description="Helical" evidence="1">
    <location>
        <begin position="6"/>
        <end position="25"/>
    </location>
</feature>
<protein>
    <submittedName>
        <fullName evidence="2">Uncharacterized protein</fullName>
    </submittedName>
</protein>
<evidence type="ECO:0000256" key="1">
    <source>
        <dbReference type="SAM" id="Phobius"/>
    </source>
</evidence>
<reference evidence="2 3" key="1">
    <citation type="submission" date="2018-02" db="EMBL/GenBank/DDBJ databases">
        <title>Genomic analysis of the strain RR4-38 isolated from a seawater recirculating aquaculture system.</title>
        <authorList>
            <person name="Kim Y.-S."/>
            <person name="Jang Y.H."/>
            <person name="Kim K.-H."/>
        </authorList>
    </citation>
    <scope>NUCLEOTIDE SEQUENCE [LARGE SCALE GENOMIC DNA]</scope>
    <source>
        <strain evidence="2 3">RR4-38</strain>
    </source>
</reference>
<keyword evidence="3" id="KW-1185">Reference proteome</keyword>
<dbReference type="RefSeq" id="WP_105217487.1">
    <property type="nucleotide sequence ID" value="NZ_CP027062.1"/>
</dbReference>
<keyword evidence="1" id="KW-1133">Transmembrane helix</keyword>
<dbReference type="AlphaFoldDB" id="A0A2S0I059"/>
<evidence type="ECO:0000313" key="3">
    <source>
        <dbReference type="Proteomes" id="UP000238442"/>
    </source>
</evidence>
<dbReference type="EMBL" id="CP027062">
    <property type="protein sequence ID" value="AVI52248.1"/>
    <property type="molecule type" value="Genomic_DNA"/>
</dbReference>
<keyword evidence="1" id="KW-0472">Membrane</keyword>
<sequence>MMNRKSIIVIVAFITVIGVVGYKYLYQDHREIDSEDVVAALTSESISEIFKQNAANDLLNATVSVKGVISEVAGSTITLDDKVTCSFTKEISGFKIGETLTVKGRCIGYDDLFELVKLDQCSLLNQN</sequence>
<accession>A0A2S0I059</accession>
<dbReference type="Proteomes" id="UP000238442">
    <property type="component" value="Chromosome"/>
</dbReference>
<gene>
    <name evidence="2" type="ORF">C5O00_14215</name>
</gene>
<name>A0A2S0I059_9FLAO</name>
<organism evidence="2 3">
    <name type="scientific">Pukyongia salina</name>
    <dbReference type="NCBI Taxonomy" id="2094025"/>
    <lineage>
        <taxon>Bacteria</taxon>
        <taxon>Pseudomonadati</taxon>
        <taxon>Bacteroidota</taxon>
        <taxon>Flavobacteriia</taxon>
        <taxon>Flavobacteriales</taxon>
        <taxon>Flavobacteriaceae</taxon>
        <taxon>Pukyongia</taxon>
    </lineage>
</organism>
<proteinExistence type="predicted"/>
<dbReference type="OrthoDB" id="1449127at2"/>
<dbReference type="KEGG" id="aue:C5O00_14215"/>